<proteinExistence type="predicted"/>
<sequence>MRPLQQFIADLRFETEEALASRQPRGLITANIAVCCVPVAAANGETFVVYTVNGKRTTLGEAARQMKAAADAATNG</sequence>
<dbReference type="Proteomes" id="UP000319212">
    <property type="component" value="Unassembled WGS sequence"/>
</dbReference>
<dbReference type="AlphaFoldDB" id="A0A502DIV6"/>
<dbReference type="EMBL" id="RCZI01000005">
    <property type="protein sequence ID" value="TPG25455.1"/>
    <property type="molecule type" value="Genomic_DNA"/>
</dbReference>
<accession>A0A502DIV6</accession>
<dbReference type="RefSeq" id="WP_140844178.1">
    <property type="nucleotide sequence ID" value="NZ_RCZI01000005.1"/>
</dbReference>
<evidence type="ECO:0000313" key="1">
    <source>
        <dbReference type="EMBL" id="TPG25455.1"/>
    </source>
</evidence>
<comment type="caution">
    <text evidence="1">The sequence shown here is derived from an EMBL/GenBank/DDBJ whole genome shotgun (WGS) entry which is preliminary data.</text>
</comment>
<name>A0A502DIV6_9BURK</name>
<gene>
    <name evidence="1" type="ORF">EAH82_18150</name>
</gene>
<evidence type="ECO:0000313" key="2">
    <source>
        <dbReference type="Proteomes" id="UP000319212"/>
    </source>
</evidence>
<protein>
    <submittedName>
        <fullName evidence="1">Uncharacterized protein</fullName>
    </submittedName>
</protein>
<organism evidence="1 2">
    <name type="scientific">Variovorax guangxiensis</name>
    <dbReference type="NCBI Taxonomy" id="1775474"/>
    <lineage>
        <taxon>Bacteria</taxon>
        <taxon>Pseudomonadati</taxon>
        <taxon>Pseudomonadota</taxon>
        <taxon>Betaproteobacteria</taxon>
        <taxon>Burkholderiales</taxon>
        <taxon>Comamonadaceae</taxon>
        <taxon>Variovorax</taxon>
    </lineage>
</organism>
<reference evidence="1 2" key="1">
    <citation type="journal article" date="2019" name="Environ. Microbiol.">
        <title>Species interactions and distinct microbial communities in high Arctic permafrost affected cryosols are associated with the CH4 and CO2 gas fluxes.</title>
        <authorList>
            <person name="Altshuler I."/>
            <person name="Hamel J."/>
            <person name="Turney S."/>
            <person name="Magnuson E."/>
            <person name="Levesque R."/>
            <person name="Greer C."/>
            <person name="Whyte L.G."/>
        </authorList>
    </citation>
    <scope>NUCLEOTIDE SEQUENCE [LARGE SCALE GENOMIC DNA]</scope>
    <source>
        <strain evidence="1 2">S06.C</strain>
    </source>
</reference>